<evidence type="ECO:0000313" key="2">
    <source>
        <dbReference type="EMBL" id="GAA4891314.1"/>
    </source>
</evidence>
<sequence>MHMNYDPALPYQQLPDLPPDTELETKAVLKAVVDASRELASLNMACRRMPDPTLLINLTPLIEAQASSQIENIVTTNDELFRAASGALEDVTPAIKEALRYREALRVGFELVKERPLTTQTAKAVCSMLHGSDAQIRNTSGTYIGNPMTQLRVYTPPEGHDLIAEKLFSWESFIHDHGDLDPLIAMALQHYQFEAIHPFYDGNGRTGRILNLLCLQQYGLLSLPVLYMSGYLVRHKDEYYSLLKAVTAEGRWEDWVIFIATAVAESARSALQLIDKVLEHRDLLEHTIRATHPKMHAAELARILTSQPYARIDDVVNAGLAQRVTASKWLQLLAEDGLIRREKMGRSVLFINTALVQDLFGQGLVAQ</sequence>
<dbReference type="Pfam" id="PF21248">
    <property type="entry name" value="SoFic-like_C"/>
    <property type="match status" value="1"/>
</dbReference>
<keyword evidence="3" id="KW-1185">Reference proteome</keyword>
<dbReference type="PANTHER" id="PTHR13504:SF35">
    <property type="entry name" value="PROTEIN ADENYLYLTRANSFERASE SOFIC"/>
    <property type="match status" value="1"/>
</dbReference>
<reference evidence="3" key="1">
    <citation type="journal article" date="2019" name="Int. J. Syst. Evol. Microbiol.">
        <title>The Global Catalogue of Microorganisms (GCM) 10K type strain sequencing project: providing services to taxonomists for standard genome sequencing and annotation.</title>
        <authorList>
            <consortium name="The Broad Institute Genomics Platform"/>
            <consortium name="The Broad Institute Genome Sequencing Center for Infectious Disease"/>
            <person name="Wu L."/>
            <person name="Ma J."/>
        </authorList>
    </citation>
    <scope>NUCLEOTIDE SEQUENCE [LARGE SCALE GENOMIC DNA]</scope>
    <source>
        <strain evidence="3">JCM 19125</strain>
    </source>
</reference>
<dbReference type="EMBL" id="BAABLV010000008">
    <property type="protein sequence ID" value="GAA4891314.1"/>
    <property type="molecule type" value="Genomic_DNA"/>
</dbReference>
<name>A0ABP9F2L0_9ACTN</name>
<dbReference type="Proteomes" id="UP001501521">
    <property type="component" value="Unassembled WGS sequence"/>
</dbReference>
<proteinExistence type="predicted"/>
<dbReference type="InterPro" id="IPR040198">
    <property type="entry name" value="Fido_containing"/>
</dbReference>
<dbReference type="PANTHER" id="PTHR13504">
    <property type="entry name" value="FIDO DOMAIN-CONTAINING PROTEIN DDB_G0283145"/>
    <property type="match status" value="1"/>
</dbReference>
<evidence type="ECO:0000313" key="3">
    <source>
        <dbReference type="Proteomes" id="UP001501521"/>
    </source>
</evidence>
<dbReference type="InterPro" id="IPR048770">
    <property type="entry name" value="SoFic-like_C"/>
</dbReference>
<dbReference type="InterPro" id="IPR026287">
    <property type="entry name" value="SoFic-like"/>
</dbReference>
<feature type="domain" description="Fido" evidence="1">
    <location>
        <begin position="117"/>
        <end position="261"/>
    </location>
</feature>
<organism evidence="2 3">
    <name type="scientific">Tessaracoccus lubricantis</name>
    <dbReference type="NCBI Taxonomy" id="545543"/>
    <lineage>
        <taxon>Bacteria</taxon>
        <taxon>Bacillati</taxon>
        <taxon>Actinomycetota</taxon>
        <taxon>Actinomycetes</taxon>
        <taxon>Propionibacteriales</taxon>
        <taxon>Propionibacteriaceae</taxon>
        <taxon>Tessaracoccus</taxon>
    </lineage>
</organism>
<dbReference type="InterPro" id="IPR036597">
    <property type="entry name" value="Fido-like_dom_sf"/>
</dbReference>
<evidence type="ECO:0000259" key="1">
    <source>
        <dbReference type="PROSITE" id="PS51459"/>
    </source>
</evidence>
<dbReference type="PIRSF" id="PIRSF038925">
    <property type="entry name" value="AMP-prot_trans"/>
    <property type="match status" value="1"/>
</dbReference>
<comment type="caution">
    <text evidence="2">The sequence shown here is derived from an EMBL/GenBank/DDBJ whole genome shotgun (WGS) entry which is preliminary data.</text>
</comment>
<dbReference type="InterPro" id="IPR025758">
    <property type="entry name" value="Fic/DOC_N"/>
</dbReference>
<accession>A0ABP9F2L0</accession>
<dbReference type="PROSITE" id="PS51459">
    <property type="entry name" value="FIDO"/>
    <property type="match status" value="1"/>
</dbReference>
<dbReference type="Pfam" id="PF02661">
    <property type="entry name" value="Fic"/>
    <property type="match status" value="1"/>
</dbReference>
<dbReference type="InterPro" id="IPR003812">
    <property type="entry name" value="Fido"/>
</dbReference>
<dbReference type="SUPFAM" id="SSF140931">
    <property type="entry name" value="Fic-like"/>
    <property type="match status" value="1"/>
</dbReference>
<gene>
    <name evidence="2" type="ORF">GCM10025789_05180</name>
</gene>
<dbReference type="Gene3D" id="1.10.3290.10">
    <property type="entry name" value="Fido-like domain"/>
    <property type="match status" value="1"/>
</dbReference>
<protein>
    <submittedName>
        <fullName evidence="2">Fic family protein</fullName>
    </submittedName>
</protein>
<dbReference type="Pfam" id="PF13784">
    <property type="entry name" value="Fic_N"/>
    <property type="match status" value="1"/>
</dbReference>